<dbReference type="InterPro" id="IPR005769">
    <property type="entry name" value="PhnE/PtxC"/>
</dbReference>
<evidence type="ECO:0000256" key="2">
    <source>
        <dbReference type="ARBA" id="ARBA00022448"/>
    </source>
</evidence>
<dbReference type="RefSeq" id="WP_202892965.1">
    <property type="nucleotide sequence ID" value="NZ_JACHMY010000001.1"/>
</dbReference>
<keyword evidence="4 7" id="KW-0812">Transmembrane</keyword>
<dbReference type="Gene3D" id="1.10.3720.10">
    <property type="entry name" value="MetI-like"/>
    <property type="match status" value="2"/>
</dbReference>
<feature type="domain" description="ABC transmembrane type-1" evidence="8">
    <location>
        <begin position="354"/>
        <end position="537"/>
    </location>
</feature>
<keyword evidence="2 7" id="KW-0813">Transport</keyword>
<feature type="transmembrane region" description="Helical" evidence="7">
    <location>
        <begin position="219"/>
        <end position="237"/>
    </location>
</feature>
<gene>
    <name evidence="9" type="ORF">HDA39_002386</name>
</gene>
<feature type="transmembrane region" description="Helical" evidence="7">
    <location>
        <begin position="28"/>
        <end position="46"/>
    </location>
</feature>
<feature type="domain" description="ABC transmembrane type-1" evidence="8">
    <location>
        <begin position="84"/>
        <end position="267"/>
    </location>
</feature>
<evidence type="ECO:0000256" key="5">
    <source>
        <dbReference type="ARBA" id="ARBA00022989"/>
    </source>
</evidence>
<keyword evidence="6 7" id="KW-0472">Membrane</keyword>
<feature type="transmembrane region" description="Helical" evidence="7">
    <location>
        <begin position="249"/>
        <end position="270"/>
    </location>
</feature>
<feature type="transmembrane region" description="Helical" evidence="7">
    <location>
        <begin position="421"/>
        <end position="440"/>
    </location>
</feature>
<evidence type="ECO:0000313" key="10">
    <source>
        <dbReference type="Proteomes" id="UP000549971"/>
    </source>
</evidence>
<proteinExistence type="inferred from homology"/>
<dbReference type="GO" id="GO:0005886">
    <property type="term" value="C:plasma membrane"/>
    <property type="evidence" value="ECO:0007669"/>
    <property type="project" value="UniProtKB-SubCell"/>
</dbReference>
<evidence type="ECO:0000256" key="1">
    <source>
        <dbReference type="ARBA" id="ARBA00004651"/>
    </source>
</evidence>
<dbReference type="SUPFAM" id="SSF161098">
    <property type="entry name" value="MetI-like"/>
    <property type="match status" value="2"/>
</dbReference>
<dbReference type="CDD" id="cd06261">
    <property type="entry name" value="TM_PBP2"/>
    <property type="match status" value="2"/>
</dbReference>
<sequence>MTSLTTMLEATTTPSRRSLRPPVTRQRVLLAAAAVVGVGATVWGAVHIEFTLAALAAGASDVQNLVARMLPPRLDDPARIAGLAGQTLLIALLGTVLAVVVSVPLAFLAAANTTPNRFVHGAARAAITFCRAVPDLVFAVLLVRAMGLGVLPGVLALALHSVGMVAKLFADAIERTDPGPREAVRSTGAGALRELVSGVLPQVVPSWIATFVYRVDINLRTSVVLGFVGAGGIGFALQDALRGLVYDKALGIVLVILVLIAAMEILSIWIRRMLLGPGSGGTVRTGRLSPPWTGERVARFGLGGALAAAVVLAFPLLHIDPVALLTSPWALVDVAGRLLPPDFTLVGSRLAEAIAETVAIGLTATAIGIVLSLPLGLLAARTVAPHPAVYWFARAVVLGVRAIPELILAVVFVAAIGLGPVAGVCALAIGSIGFLGKLVADAAEEVASGPREAVRAAGGGWWQELFSAVVPQALPSIVGSALYLLDVNIRTSTILGIVGAGGVGFLLFEAVRTLNFEFAGAIILIVFVIVYLIERLSGWIRAQVQ</sequence>
<feature type="transmembrane region" description="Helical" evidence="7">
    <location>
        <begin position="492"/>
        <end position="508"/>
    </location>
</feature>
<dbReference type="PANTHER" id="PTHR30043">
    <property type="entry name" value="PHOSPHONATES TRANSPORT SYSTEM PERMEASE PROTEIN"/>
    <property type="match status" value="1"/>
</dbReference>
<dbReference type="NCBIfam" id="TIGR01097">
    <property type="entry name" value="PhnE"/>
    <property type="match status" value="2"/>
</dbReference>
<keyword evidence="10" id="KW-1185">Reference proteome</keyword>
<dbReference type="EMBL" id="JACHMY010000001">
    <property type="protein sequence ID" value="MBB5835652.1"/>
    <property type="molecule type" value="Genomic_DNA"/>
</dbReference>
<feature type="transmembrane region" description="Helical" evidence="7">
    <location>
        <begin position="514"/>
        <end position="533"/>
    </location>
</feature>
<dbReference type="InterPro" id="IPR035906">
    <property type="entry name" value="MetI-like_sf"/>
</dbReference>
<protein>
    <submittedName>
        <fullName evidence="9">Phosphonate transport system permease protein</fullName>
    </submittedName>
</protein>
<dbReference type="PROSITE" id="PS50928">
    <property type="entry name" value="ABC_TM1"/>
    <property type="match status" value="2"/>
</dbReference>
<organism evidence="9 10">
    <name type="scientific">Kribbella italica</name>
    <dbReference type="NCBI Taxonomy" id="1540520"/>
    <lineage>
        <taxon>Bacteria</taxon>
        <taxon>Bacillati</taxon>
        <taxon>Actinomycetota</taxon>
        <taxon>Actinomycetes</taxon>
        <taxon>Propionibacteriales</taxon>
        <taxon>Kribbellaceae</taxon>
        <taxon>Kribbella</taxon>
    </lineage>
</organism>
<comment type="similarity">
    <text evidence="7">Belongs to the binding-protein-dependent transport system permease family.</text>
</comment>
<feature type="transmembrane region" description="Helical" evidence="7">
    <location>
        <begin position="358"/>
        <end position="379"/>
    </location>
</feature>
<feature type="transmembrane region" description="Helical" evidence="7">
    <location>
        <begin position="88"/>
        <end position="110"/>
    </location>
</feature>
<dbReference type="Pfam" id="PF00528">
    <property type="entry name" value="BPD_transp_1"/>
    <property type="match status" value="2"/>
</dbReference>
<evidence type="ECO:0000256" key="4">
    <source>
        <dbReference type="ARBA" id="ARBA00022692"/>
    </source>
</evidence>
<comment type="caution">
    <text evidence="9">The sequence shown here is derived from an EMBL/GenBank/DDBJ whole genome shotgun (WGS) entry which is preliminary data.</text>
</comment>
<feature type="transmembrane region" description="Helical" evidence="7">
    <location>
        <begin position="297"/>
        <end position="317"/>
    </location>
</feature>
<dbReference type="InterPro" id="IPR000515">
    <property type="entry name" value="MetI-like"/>
</dbReference>
<dbReference type="GO" id="GO:0015416">
    <property type="term" value="F:ABC-type phosphonate transporter activity"/>
    <property type="evidence" value="ECO:0007669"/>
    <property type="project" value="InterPro"/>
</dbReference>
<name>A0A7W9MTX5_9ACTN</name>
<evidence type="ECO:0000256" key="6">
    <source>
        <dbReference type="ARBA" id="ARBA00023136"/>
    </source>
</evidence>
<evidence type="ECO:0000256" key="7">
    <source>
        <dbReference type="RuleBase" id="RU363032"/>
    </source>
</evidence>
<dbReference type="Proteomes" id="UP000549971">
    <property type="component" value="Unassembled WGS sequence"/>
</dbReference>
<reference evidence="9 10" key="1">
    <citation type="submission" date="2020-08" db="EMBL/GenBank/DDBJ databases">
        <title>Sequencing the genomes of 1000 actinobacteria strains.</title>
        <authorList>
            <person name="Klenk H.-P."/>
        </authorList>
    </citation>
    <scope>NUCLEOTIDE SEQUENCE [LARGE SCALE GENOMIC DNA]</scope>
    <source>
        <strain evidence="9 10">DSM 28967</strain>
    </source>
</reference>
<evidence type="ECO:0000256" key="3">
    <source>
        <dbReference type="ARBA" id="ARBA00022475"/>
    </source>
</evidence>
<keyword evidence="5 7" id="KW-1133">Transmembrane helix</keyword>
<keyword evidence="3" id="KW-1003">Cell membrane</keyword>
<feature type="transmembrane region" description="Helical" evidence="7">
    <location>
        <begin position="391"/>
        <end position="414"/>
    </location>
</feature>
<dbReference type="AlphaFoldDB" id="A0A7W9MTX5"/>
<evidence type="ECO:0000259" key="8">
    <source>
        <dbReference type="PROSITE" id="PS50928"/>
    </source>
</evidence>
<comment type="subcellular location">
    <subcellularLocation>
        <location evidence="1 7">Cell membrane</location>
        <topology evidence="1 7">Multi-pass membrane protein</topology>
    </subcellularLocation>
</comment>
<evidence type="ECO:0000313" key="9">
    <source>
        <dbReference type="EMBL" id="MBB5835652.1"/>
    </source>
</evidence>
<accession>A0A7W9MTX5</accession>
<dbReference type="PANTHER" id="PTHR30043:SF1">
    <property type="entry name" value="ABC TRANSPORT SYSTEM PERMEASE PROTEIN P69"/>
    <property type="match status" value="1"/>
</dbReference>